<comment type="caution">
    <text evidence="1">The sequence shown here is derived from an EMBL/GenBank/DDBJ whole genome shotgun (WGS) entry which is preliminary data.</text>
</comment>
<reference evidence="1 2" key="1">
    <citation type="submission" date="2017-03" db="EMBL/GenBank/DDBJ databases">
        <title>Genomes of endolithic fungi from Antarctica.</title>
        <authorList>
            <person name="Coleine C."/>
            <person name="Masonjones S."/>
            <person name="Stajich J.E."/>
        </authorList>
    </citation>
    <scope>NUCLEOTIDE SEQUENCE [LARGE SCALE GENOMIC DNA]</scope>
    <source>
        <strain evidence="1 2">CCFEE 5187</strain>
    </source>
</reference>
<organism evidence="1 2">
    <name type="scientific">Cryomyces minteri</name>
    <dbReference type="NCBI Taxonomy" id="331657"/>
    <lineage>
        <taxon>Eukaryota</taxon>
        <taxon>Fungi</taxon>
        <taxon>Dikarya</taxon>
        <taxon>Ascomycota</taxon>
        <taxon>Pezizomycotina</taxon>
        <taxon>Dothideomycetes</taxon>
        <taxon>Dothideomycetes incertae sedis</taxon>
        <taxon>Cryomyces</taxon>
    </lineage>
</organism>
<keyword evidence="2" id="KW-1185">Reference proteome</keyword>
<evidence type="ECO:0000313" key="2">
    <source>
        <dbReference type="Proteomes" id="UP000308768"/>
    </source>
</evidence>
<dbReference type="EMBL" id="NAJN01002393">
    <property type="protein sequence ID" value="TKA53279.1"/>
    <property type="molecule type" value="Genomic_DNA"/>
</dbReference>
<proteinExistence type="predicted"/>
<sequence length="193" mass="21769">MAPSPQGYLFGNSSHNLASLRSALTHEINAQEVEGRQNSAIIEQWKSAAAALEYPLILKTGKNEALQADVGNLRFEVHALESCSYNGPTKAGALIIAQQTQGKNAKNCLPKQQIEGLKAKRWQWEDTTTERGRSVENCHMQQPIQVTLNEERKKDEWIVKNLGTHIEQERAEKEEWKKEEARPRGAVVWLSEI</sequence>
<evidence type="ECO:0000313" key="1">
    <source>
        <dbReference type="EMBL" id="TKA53279.1"/>
    </source>
</evidence>
<gene>
    <name evidence="1" type="ORF">B0A49_13221</name>
</gene>
<dbReference type="AlphaFoldDB" id="A0A4V5NAX4"/>
<protein>
    <submittedName>
        <fullName evidence="1">Uncharacterized protein</fullName>
    </submittedName>
</protein>
<name>A0A4V5NAX4_9PEZI</name>
<dbReference type="Proteomes" id="UP000308768">
    <property type="component" value="Unassembled WGS sequence"/>
</dbReference>
<accession>A0A4V5NAX4</accession>